<reference evidence="3" key="1">
    <citation type="journal article" date="2019" name="Int. J. Syst. Evol. Microbiol.">
        <title>The Global Catalogue of Microorganisms (GCM) 10K type strain sequencing project: providing services to taxonomists for standard genome sequencing and annotation.</title>
        <authorList>
            <consortium name="The Broad Institute Genomics Platform"/>
            <consortium name="The Broad Institute Genome Sequencing Center for Infectious Disease"/>
            <person name="Wu L."/>
            <person name="Ma J."/>
        </authorList>
    </citation>
    <scope>NUCLEOTIDE SEQUENCE [LARGE SCALE GENOMIC DNA]</scope>
    <source>
        <strain evidence="3">CCUG 63682</strain>
    </source>
</reference>
<protein>
    <recommendedName>
        <fullName evidence="4">Transposase</fullName>
    </recommendedName>
</protein>
<organism evidence="2 3">
    <name type="scientific">Geojedonia litorea</name>
    <dbReference type="NCBI Taxonomy" id="1268269"/>
    <lineage>
        <taxon>Bacteria</taxon>
        <taxon>Pseudomonadati</taxon>
        <taxon>Bacteroidota</taxon>
        <taxon>Flavobacteriia</taxon>
        <taxon>Flavobacteriales</taxon>
        <taxon>Flavobacteriaceae</taxon>
        <taxon>Geojedonia</taxon>
    </lineage>
</organism>
<name>A0ABV9N0D9_9FLAO</name>
<proteinExistence type="predicted"/>
<keyword evidence="3" id="KW-1185">Reference proteome</keyword>
<accession>A0ABV9N0D9</accession>
<evidence type="ECO:0000313" key="3">
    <source>
        <dbReference type="Proteomes" id="UP001595953"/>
    </source>
</evidence>
<feature type="transmembrane region" description="Helical" evidence="1">
    <location>
        <begin position="21"/>
        <end position="40"/>
    </location>
</feature>
<evidence type="ECO:0000256" key="1">
    <source>
        <dbReference type="SAM" id="Phobius"/>
    </source>
</evidence>
<evidence type="ECO:0000313" key="2">
    <source>
        <dbReference type="EMBL" id="MFC4721692.1"/>
    </source>
</evidence>
<evidence type="ECO:0008006" key="4">
    <source>
        <dbReference type="Google" id="ProtNLM"/>
    </source>
</evidence>
<keyword evidence="1" id="KW-0812">Transmembrane</keyword>
<keyword evidence="1" id="KW-1133">Transmembrane helix</keyword>
<keyword evidence="1" id="KW-0472">Membrane</keyword>
<dbReference type="Proteomes" id="UP001595953">
    <property type="component" value="Unassembled WGS sequence"/>
</dbReference>
<gene>
    <name evidence="2" type="ORF">ACFO5O_05145</name>
</gene>
<sequence>MIKFFRRIRRDLMEQNKTAKNFRYAIGEIVLVKLCFLAGLGNTNWKKLSNGIIIKFF</sequence>
<dbReference type="RefSeq" id="WP_387961572.1">
    <property type="nucleotide sequence ID" value="NZ_JBHSGP010000008.1"/>
</dbReference>
<comment type="caution">
    <text evidence="2">The sequence shown here is derived from an EMBL/GenBank/DDBJ whole genome shotgun (WGS) entry which is preliminary data.</text>
</comment>
<dbReference type="EMBL" id="JBHSGP010000008">
    <property type="protein sequence ID" value="MFC4721692.1"/>
    <property type="molecule type" value="Genomic_DNA"/>
</dbReference>